<feature type="domain" description="PH" evidence="2">
    <location>
        <begin position="131"/>
        <end position="248"/>
    </location>
</feature>
<comment type="caution">
    <text evidence="3">The sequence shown here is derived from an EMBL/GenBank/DDBJ whole genome shotgun (WGS) entry which is preliminary data.</text>
</comment>
<dbReference type="InterPro" id="IPR011993">
    <property type="entry name" value="PH-like_dom_sf"/>
</dbReference>
<evidence type="ECO:0000313" key="3">
    <source>
        <dbReference type="EMBL" id="KAJ5079803.1"/>
    </source>
</evidence>
<dbReference type="SUPFAM" id="SSF50729">
    <property type="entry name" value="PH domain-like"/>
    <property type="match status" value="6"/>
</dbReference>
<dbReference type="FunFam" id="2.30.29.30:FF:000286">
    <property type="entry name" value="PH-protein kinase domain containing protein"/>
    <property type="match status" value="2"/>
</dbReference>
<dbReference type="InterPro" id="IPR001849">
    <property type="entry name" value="PH_domain"/>
</dbReference>
<sequence length="1034" mass="121365">MLINKITKKIKQKKEKEKEKLKEIKIIKSGYLTKQGDKHKNWKKRWFVLKDNATITYSKSESTQQNPLGIISLENTLFIQSKIKNTFQILHETRRAFLIQAPDKEVYEEWKQAINKSIELLDPDSKTRNIKVNYEGSMAKQETNRKWKTYYFRVFDNYIGYYQDPKEQNIPIGIIFLNRTTITVEYNTSQEKNVIKISHPIEEPVYIFPVDSEIQNDIKNSNKSFEEQKQNYNILLNEWANIISNLSKKCTLETETNYQTQNFDLINQKEKEKEKLKEIKIIKSGYLTKQGGSYKNWKKRWFVLKDNATITYSKSESTQQNPLGIISLENTLFIQSKIKNTFQILHETRRAFLIQAPDKEVYEEWKQAINKSIELLDPDSKTRNIKVNYEGFMAKQETNRKWKTYYFRVFDNYIGYYQDPKEQNIPIGIIFLNRTTITVEYNTSQEKKVIKISHPIVKAVVVFPVDSNNNSTLDRKKSTGTLIKSFEQQKQNYNILLNEWANVISNLSKKCTLETETKHKIKIYGSIQGNTKKEKENEQEKEKENENEEKNKKEKKSTTSSDISGISEDAQSQSETQSNITLSDPNISDSELQNKPIEKKGQVHKKAVYRLCKKSDSLLLANSGFLCMYKNSNINDPKNRKFKQFARKKKYWFYLEGAYLIYANSQKEIGSESSHSIPLQKAQIVSDLENDNPPFFLTVQLPTKKFLFECESKNELIIWTTSLISSIDRFYCLLKSFQNVQNKGFLSFQKAFGVKRSWNRKYFLIESENLYYFSLDKKNTSNPPDLTTRSPSGVICLKDADFFPIVPYLKKHFTFSIVAANKKKYYFFAENEVNHLEWIKAMNLAICKTDKSFNEDSSKTLPEKELEDLSVITNLSSLEISVMYKRFCVEYPKRFVTKTQFISLMKSLGVSQEKRSNTIFSACDNLSNGYLSFQQFIQVIFLFVNPSFEKRLEFCFRVFDQENQNKITFQNVWSVLCTLNDWNDFGSKNIYSFLEDLFSKIDVKQHGFLTLDDLKENQEKAKYLVKSLNFFNIV</sequence>
<dbReference type="InterPro" id="IPR011992">
    <property type="entry name" value="EF-hand-dom_pair"/>
</dbReference>
<dbReference type="PANTHER" id="PTHR14336">
    <property type="entry name" value="TANDEM PH DOMAIN CONTAINING PROTEIN"/>
    <property type="match status" value="1"/>
</dbReference>
<feature type="domain" description="PH" evidence="2">
    <location>
        <begin position="739"/>
        <end position="847"/>
    </location>
</feature>
<accession>A0A9Q0LVG3</accession>
<feature type="compositionally biased region" description="Basic and acidic residues" evidence="1">
    <location>
        <begin position="531"/>
        <end position="552"/>
    </location>
</feature>
<feature type="domain" description="PH" evidence="2">
    <location>
        <begin position="386"/>
        <end position="509"/>
    </location>
</feature>
<feature type="domain" description="PH" evidence="2">
    <location>
        <begin position="25"/>
        <end position="119"/>
    </location>
</feature>
<feature type="domain" description="PH" evidence="2">
    <location>
        <begin position="280"/>
        <end position="374"/>
    </location>
</feature>
<protein>
    <recommendedName>
        <fullName evidence="2">PH domain-containing protein</fullName>
    </recommendedName>
</protein>
<dbReference type="Gene3D" id="1.10.238.10">
    <property type="entry name" value="EF-hand"/>
    <property type="match status" value="1"/>
</dbReference>
<keyword evidence="4" id="KW-1185">Reference proteome</keyword>
<dbReference type="Proteomes" id="UP001149090">
    <property type="component" value="Unassembled WGS sequence"/>
</dbReference>
<gene>
    <name evidence="3" type="ORF">M0811_04116</name>
</gene>
<evidence type="ECO:0000256" key="1">
    <source>
        <dbReference type="SAM" id="MobiDB-lite"/>
    </source>
</evidence>
<dbReference type="OrthoDB" id="191686at2759"/>
<proteinExistence type="predicted"/>
<dbReference type="CDD" id="cd00821">
    <property type="entry name" value="PH"/>
    <property type="match status" value="4"/>
</dbReference>
<dbReference type="EMBL" id="JAPDFW010000022">
    <property type="protein sequence ID" value="KAJ5079803.1"/>
    <property type="molecule type" value="Genomic_DNA"/>
</dbReference>
<dbReference type="SUPFAM" id="SSF47473">
    <property type="entry name" value="EF-hand"/>
    <property type="match status" value="1"/>
</dbReference>
<dbReference type="AlphaFoldDB" id="A0A9Q0LVG3"/>
<dbReference type="InterPro" id="IPR051707">
    <property type="entry name" value="PI-Interact_SigTrans_Reg"/>
</dbReference>
<feature type="domain" description="PH" evidence="2">
    <location>
        <begin position="619"/>
        <end position="728"/>
    </location>
</feature>
<evidence type="ECO:0000259" key="2">
    <source>
        <dbReference type="PROSITE" id="PS50003"/>
    </source>
</evidence>
<evidence type="ECO:0000313" key="4">
    <source>
        <dbReference type="Proteomes" id="UP001149090"/>
    </source>
</evidence>
<reference evidence="3" key="1">
    <citation type="submission" date="2022-10" db="EMBL/GenBank/DDBJ databases">
        <title>Novel sulphate-reducing endosymbionts in the free-living metamonad Anaeramoeba.</title>
        <authorList>
            <person name="Jerlstrom-Hultqvist J."/>
            <person name="Cepicka I."/>
            <person name="Gallot-Lavallee L."/>
            <person name="Salas-Leiva D."/>
            <person name="Curtis B.A."/>
            <person name="Zahonova K."/>
            <person name="Pipaliya S."/>
            <person name="Dacks J."/>
            <person name="Roger A.J."/>
        </authorList>
    </citation>
    <scope>NUCLEOTIDE SEQUENCE</scope>
    <source>
        <strain evidence="3">BMAN</strain>
    </source>
</reference>
<name>A0A9Q0LVG3_ANAIG</name>
<feature type="compositionally biased region" description="Polar residues" evidence="1">
    <location>
        <begin position="558"/>
        <end position="593"/>
    </location>
</feature>
<dbReference type="PROSITE" id="PS50003">
    <property type="entry name" value="PH_DOMAIN"/>
    <property type="match status" value="6"/>
</dbReference>
<dbReference type="Gene3D" id="2.30.29.30">
    <property type="entry name" value="Pleckstrin-homology domain (PH domain)/Phosphotyrosine-binding domain (PTB)"/>
    <property type="match status" value="6"/>
</dbReference>
<dbReference type="Pfam" id="PF00169">
    <property type="entry name" value="PH"/>
    <property type="match status" value="6"/>
</dbReference>
<dbReference type="SMART" id="SM00233">
    <property type="entry name" value="PH"/>
    <property type="match status" value="6"/>
</dbReference>
<feature type="region of interest" description="Disordered" evidence="1">
    <location>
        <begin position="529"/>
        <end position="599"/>
    </location>
</feature>
<organism evidence="3 4">
    <name type="scientific">Anaeramoeba ignava</name>
    <name type="common">Anaerobic marine amoeba</name>
    <dbReference type="NCBI Taxonomy" id="1746090"/>
    <lineage>
        <taxon>Eukaryota</taxon>
        <taxon>Metamonada</taxon>
        <taxon>Anaeramoebidae</taxon>
        <taxon>Anaeramoeba</taxon>
    </lineage>
</organism>